<dbReference type="AlphaFoldDB" id="A0A427BC91"/>
<gene>
    <name evidence="1" type="ORF">B296_00002460</name>
</gene>
<protein>
    <submittedName>
        <fullName evidence="1">Uncharacterized protein</fullName>
    </submittedName>
</protein>
<organism evidence="1 2">
    <name type="scientific">Ensete ventricosum</name>
    <name type="common">Abyssinian banana</name>
    <name type="synonym">Musa ensete</name>
    <dbReference type="NCBI Taxonomy" id="4639"/>
    <lineage>
        <taxon>Eukaryota</taxon>
        <taxon>Viridiplantae</taxon>
        <taxon>Streptophyta</taxon>
        <taxon>Embryophyta</taxon>
        <taxon>Tracheophyta</taxon>
        <taxon>Spermatophyta</taxon>
        <taxon>Magnoliopsida</taxon>
        <taxon>Liliopsida</taxon>
        <taxon>Zingiberales</taxon>
        <taxon>Musaceae</taxon>
        <taxon>Ensete</taxon>
    </lineage>
</organism>
<evidence type="ECO:0000313" key="2">
    <source>
        <dbReference type="Proteomes" id="UP000287651"/>
    </source>
</evidence>
<dbReference type="EMBL" id="AMZH03000010">
    <property type="protein sequence ID" value="RRT86150.1"/>
    <property type="molecule type" value="Genomic_DNA"/>
</dbReference>
<name>A0A427BC91_ENSVE</name>
<reference evidence="1 2" key="1">
    <citation type="journal article" date="2014" name="Agronomy (Basel)">
        <title>A Draft Genome Sequence for Ensete ventricosum, the Drought-Tolerant Tree Against Hunger.</title>
        <authorList>
            <person name="Harrison J."/>
            <person name="Moore K.A."/>
            <person name="Paszkiewicz K."/>
            <person name="Jones T."/>
            <person name="Grant M."/>
            <person name="Ambacheew D."/>
            <person name="Muzemil S."/>
            <person name="Studholme D.J."/>
        </authorList>
    </citation>
    <scope>NUCLEOTIDE SEQUENCE [LARGE SCALE GENOMIC DNA]</scope>
</reference>
<accession>A0A427BC91</accession>
<evidence type="ECO:0000313" key="1">
    <source>
        <dbReference type="EMBL" id="RRT86150.1"/>
    </source>
</evidence>
<sequence>MGTRSVSVRPNFLKASKYKMSLELIVSTIILLTWAFAIRAEITKASLSSGYSLFPDLKVISGSQLCLSPFSTVACAYALRAEELLPLEAGPPLITSICFSIGPFGRDLTLANPAASGILAVSLSVFFRRSPGVFPTSFPIPSVNLPANFDEIPLYRPNLGLILKLDLGLSFGCNSIAPVIVSPTRC</sequence>
<comment type="caution">
    <text evidence="1">The sequence shown here is derived from an EMBL/GenBank/DDBJ whole genome shotgun (WGS) entry which is preliminary data.</text>
</comment>
<dbReference type="Proteomes" id="UP000287651">
    <property type="component" value="Unassembled WGS sequence"/>
</dbReference>
<proteinExistence type="predicted"/>